<dbReference type="InterPro" id="IPR042269">
    <property type="entry name" value="Ser_carbopepase_S28_SKS"/>
</dbReference>
<dbReference type="AlphaFoldDB" id="A0A067FT26"/>
<protein>
    <submittedName>
        <fullName evidence="1">Uncharacterized protein</fullName>
    </submittedName>
</protein>
<keyword evidence="2" id="KW-1185">Reference proteome</keyword>
<feature type="non-terminal residue" evidence="1">
    <location>
        <position position="1"/>
    </location>
</feature>
<dbReference type="InterPro" id="IPR029058">
    <property type="entry name" value="AB_hydrolase_fold"/>
</dbReference>
<dbReference type="Gene3D" id="3.40.50.1820">
    <property type="entry name" value="alpha/beta hydrolase"/>
    <property type="match status" value="1"/>
</dbReference>
<gene>
    <name evidence="1" type="ORF">CISIN_1g0106562mg</name>
</gene>
<proteinExistence type="predicted"/>
<reference evidence="1 2" key="1">
    <citation type="submission" date="2014-04" db="EMBL/GenBank/DDBJ databases">
        <authorList>
            <consortium name="International Citrus Genome Consortium"/>
            <person name="Gmitter F."/>
            <person name="Chen C."/>
            <person name="Farmerie W."/>
            <person name="Harkins T."/>
            <person name="Desany B."/>
            <person name="Mohiuddin M."/>
            <person name="Kodira C."/>
            <person name="Borodovsky M."/>
            <person name="Lomsadze A."/>
            <person name="Burns P."/>
            <person name="Jenkins J."/>
            <person name="Prochnik S."/>
            <person name="Shu S."/>
            <person name="Chapman J."/>
            <person name="Pitluck S."/>
            <person name="Schmutz J."/>
            <person name="Rokhsar D."/>
        </authorList>
    </citation>
    <scope>NUCLEOTIDE SEQUENCE</scope>
</reference>
<evidence type="ECO:0000313" key="1">
    <source>
        <dbReference type="EMBL" id="KDO70539.1"/>
    </source>
</evidence>
<sequence length="89" mass="10708">ACTEMIMLTGGDNKDSIFEESEEDYDARARYCKEAYGVDPRPNWITTEFENWVSLEKICEQYYLLQWPKRSLEWWRGVEEYFQDRSCTG</sequence>
<dbReference type="Proteomes" id="UP000027120">
    <property type="component" value="Unassembled WGS sequence"/>
</dbReference>
<organism evidence="1 2">
    <name type="scientific">Citrus sinensis</name>
    <name type="common">Sweet orange</name>
    <name type="synonym">Citrus aurantium var. sinensis</name>
    <dbReference type="NCBI Taxonomy" id="2711"/>
    <lineage>
        <taxon>Eukaryota</taxon>
        <taxon>Viridiplantae</taxon>
        <taxon>Streptophyta</taxon>
        <taxon>Embryophyta</taxon>
        <taxon>Tracheophyta</taxon>
        <taxon>Spermatophyta</taxon>
        <taxon>Magnoliopsida</taxon>
        <taxon>eudicotyledons</taxon>
        <taxon>Gunneridae</taxon>
        <taxon>Pentapetalae</taxon>
        <taxon>rosids</taxon>
        <taxon>malvids</taxon>
        <taxon>Sapindales</taxon>
        <taxon>Rutaceae</taxon>
        <taxon>Aurantioideae</taxon>
        <taxon>Citrus</taxon>
    </lineage>
</organism>
<dbReference type="Gene3D" id="1.20.120.980">
    <property type="entry name" value="Serine carboxypeptidase S28, SKS domain"/>
    <property type="match status" value="1"/>
</dbReference>
<evidence type="ECO:0000313" key="2">
    <source>
        <dbReference type="Proteomes" id="UP000027120"/>
    </source>
</evidence>
<accession>A0A067FT26</accession>
<name>A0A067FT26_CITSI</name>
<dbReference type="EMBL" id="KK784890">
    <property type="protein sequence ID" value="KDO70539.1"/>
    <property type="molecule type" value="Genomic_DNA"/>
</dbReference>